<name>A0A150IN37_9EURY</name>
<sequence length="368" mass="42003">MSLNDEITLRSQEIATDSYSMSIGELTSMYKDGELNIHPEFQRFYRWTLDQKSRFIESILLGIPIPSIFVFQDSKGKWEVIDGLQRISTILETMGELIGPDGIKLETLRLSKTKYLPSLDGKIWTSEDPSIVLTDEAKLKIKRARIDINIVLNKSDSKAKYELFQRLNTGGSLATDQEVRNCLIIMINKTFFQELSSLAKEDCFLSCISLSDRLLDEQYDLELLTRFIVLRNYDLEKIVQINDLSTLLDDEIVKKCSDPSFNFEIEKKIFKKTFSKLSSSLGEDSFKKYDPSKNKPLGALLISVFEIMALGLGYHYQNDTYDIEDGKVIEVHRGLFVNPTFVRTSGSGVRASTRLSTTLKIGRESFNK</sequence>
<dbReference type="PANTHER" id="PTHR39639">
    <property type="entry name" value="CHROMOSOME 16, WHOLE GENOME SHOTGUN SEQUENCE"/>
    <property type="match status" value="1"/>
</dbReference>
<proteinExistence type="predicted"/>
<gene>
    <name evidence="2" type="ORF">AMQ74_01830</name>
</gene>
<feature type="domain" description="GmrSD restriction endonucleases N-terminal" evidence="1">
    <location>
        <begin position="24"/>
        <end position="184"/>
    </location>
</feature>
<dbReference type="Proteomes" id="UP000075578">
    <property type="component" value="Unassembled WGS sequence"/>
</dbReference>
<dbReference type="PANTHER" id="PTHR39639:SF1">
    <property type="entry name" value="DUF262 DOMAIN-CONTAINING PROTEIN"/>
    <property type="match status" value="1"/>
</dbReference>
<evidence type="ECO:0000313" key="3">
    <source>
        <dbReference type="Proteomes" id="UP000075578"/>
    </source>
</evidence>
<dbReference type="AlphaFoldDB" id="A0A150IN37"/>
<dbReference type="Pfam" id="PF03235">
    <property type="entry name" value="GmrSD_N"/>
    <property type="match status" value="1"/>
</dbReference>
<dbReference type="EMBL" id="LNGD01000210">
    <property type="protein sequence ID" value="KYC46429.1"/>
    <property type="molecule type" value="Genomic_DNA"/>
</dbReference>
<reference evidence="2 3" key="1">
    <citation type="journal article" date="2016" name="ISME J.">
        <title>Chasing the elusive Euryarchaeota class WSA2: genomes reveal a uniquely fastidious methyl-reducing methanogen.</title>
        <authorList>
            <person name="Nobu M.K."/>
            <person name="Narihiro T."/>
            <person name="Kuroda K."/>
            <person name="Mei R."/>
            <person name="Liu W.T."/>
        </authorList>
    </citation>
    <scope>NUCLEOTIDE SEQUENCE [LARGE SCALE GENOMIC DNA]</scope>
    <source>
        <strain evidence="2">U1lsi0528_Bin089</strain>
    </source>
</reference>
<organism evidence="2 3">
    <name type="scientific">Candidatus Methanofastidiosum methylothiophilum</name>
    <dbReference type="NCBI Taxonomy" id="1705564"/>
    <lineage>
        <taxon>Archaea</taxon>
        <taxon>Methanobacteriati</taxon>
        <taxon>Methanobacteriota</taxon>
        <taxon>Stenosarchaea group</taxon>
        <taxon>Candidatus Methanofastidiosia</taxon>
        <taxon>Candidatus Methanofastidiosales</taxon>
        <taxon>Candidatus Methanofastidiosaceae</taxon>
        <taxon>Candidatus Methanofastidiosum</taxon>
    </lineage>
</organism>
<accession>A0A150IN37</accession>
<evidence type="ECO:0000259" key="1">
    <source>
        <dbReference type="Pfam" id="PF03235"/>
    </source>
</evidence>
<dbReference type="PATRIC" id="fig|1705564.3.peg.1993"/>
<protein>
    <recommendedName>
        <fullName evidence="1">GmrSD restriction endonucleases N-terminal domain-containing protein</fullName>
    </recommendedName>
</protein>
<dbReference type="InterPro" id="IPR004919">
    <property type="entry name" value="GmrSD_N"/>
</dbReference>
<comment type="caution">
    <text evidence="2">The sequence shown here is derived from an EMBL/GenBank/DDBJ whole genome shotgun (WGS) entry which is preliminary data.</text>
</comment>
<evidence type="ECO:0000313" key="2">
    <source>
        <dbReference type="EMBL" id="KYC46429.1"/>
    </source>
</evidence>